<evidence type="ECO:0000313" key="3">
    <source>
        <dbReference type="Proteomes" id="UP001491310"/>
    </source>
</evidence>
<keyword evidence="1" id="KW-1133">Transmembrane helix</keyword>
<gene>
    <name evidence="2" type="ORF">WJX75_007654</name>
</gene>
<protein>
    <submittedName>
        <fullName evidence="2">Uncharacterized protein</fullName>
    </submittedName>
</protein>
<dbReference type="Proteomes" id="UP001491310">
    <property type="component" value="Unassembled WGS sequence"/>
</dbReference>
<keyword evidence="1" id="KW-0812">Transmembrane</keyword>
<dbReference type="EMBL" id="JALJOT010000003">
    <property type="protein sequence ID" value="KAK9916839.1"/>
    <property type="molecule type" value="Genomic_DNA"/>
</dbReference>
<name>A0ABR2YY70_9CHLO</name>
<reference evidence="2 3" key="1">
    <citation type="journal article" date="2024" name="Nat. Commun.">
        <title>Phylogenomics reveals the evolutionary origins of lichenization in chlorophyte algae.</title>
        <authorList>
            <person name="Puginier C."/>
            <person name="Libourel C."/>
            <person name="Otte J."/>
            <person name="Skaloud P."/>
            <person name="Haon M."/>
            <person name="Grisel S."/>
            <person name="Petersen M."/>
            <person name="Berrin J.G."/>
            <person name="Delaux P.M."/>
            <person name="Dal Grande F."/>
            <person name="Keller J."/>
        </authorList>
    </citation>
    <scope>NUCLEOTIDE SEQUENCE [LARGE SCALE GENOMIC DNA]</scope>
    <source>
        <strain evidence="2 3">SAG 216-7</strain>
    </source>
</reference>
<proteinExistence type="predicted"/>
<keyword evidence="1" id="KW-0472">Membrane</keyword>
<feature type="transmembrane region" description="Helical" evidence="1">
    <location>
        <begin position="12"/>
        <end position="30"/>
    </location>
</feature>
<sequence>MAHSRTTPLQVLSQIGAGVTVLGLAYYSLFAEKSPSDLQPAKSEETTGAKADILAALAQESEKTSGKYWRGSEGDPKSP</sequence>
<organism evidence="2 3">
    <name type="scientific">Coccomyxa subellipsoidea</name>
    <dbReference type="NCBI Taxonomy" id="248742"/>
    <lineage>
        <taxon>Eukaryota</taxon>
        <taxon>Viridiplantae</taxon>
        <taxon>Chlorophyta</taxon>
        <taxon>core chlorophytes</taxon>
        <taxon>Trebouxiophyceae</taxon>
        <taxon>Trebouxiophyceae incertae sedis</taxon>
        <taxon>Coccomyxaceae</taxon>
        <taxon>Coccomyxa</taxon>
    </lineage>
</organism>
<evidence type="ECO:0000256" key="1">
    <source>
        <dbReference type="SAM" id="Phobius"/>
    </source>
</evidence>
<accession>A0ABR2YY70</accession>
<evidence type="ECO:0000313" key="2">
    <source>
        <dbReference type="EMBL" id="KAK9916839.1"/>
    </source>
</evidence>
<keyword evidence="3" id="KW-1185">Reference proteome</keyword>
<comment type="caution">
    <text evidence="2">The sequence shown here is derived from an EMBL/GenBank/DDBJ whole genome shotgun (WGS) entry which is preliminary data.</text>
</comment>